<dbReference type="InterPro" id="IPR053245">
    <property type="entry name" value="MitoProcess-Associated"/>
</dbReference>
<dbReference type="EMBL" id="JAAAIM010000599">
    <property type="protein sequence ID" value="KAG0286156.1"/>
    <property type="molecule type" value="Genomic_DNA"/>
</dbReference>
<evidence type="ECO:0000313" key="4">
    <source>
        <dbReference type="Proteomes" id="UP001194696"/>
    </source>
</evidence>
<keyword evidence="4" id="KW-1185">Reference proteome</keyword>
<dbReference type="PROSITE" id="PS50012">
    <property type="entry name" value="RCC1_3"/>
    <property type="match status" value="1"/>
</dbReference>
<evidence type="ECO:0008006" key="5">
    <source>
        <dbReference type="Google" id="ProtNLM"/>
    </source>
</evidence>
<evidence type="ECO:0000256" key="2">
    <source>
        <dbReference type="SAM" id="MobiDB-lite"/>
    </source>
</evidence>
<dbReference type="SUPFAM" id="SSF50985">
    <property type="entry name" value="RCC1/BLIP-II"/>
    <property type="match status" value="1"/>
</dbReference>
<comment type="caution">
    <text evidence="3">The sequence shown here is derived from an EMBL/GenBank/DDBJ whole genome shotgun (WGS) entry which is preliminary data.</text>
</comment>
<feature type="region of interest" description="Disordered" evidence="2">
    <location>
        <begin position="565"/>
        <end position="588"/>
    </location>
</feature>
<reference evidence="3 4" key="1">
    <citation type="journal article" date="2020" name="Fungal Divers.">
        <title>Resolving the Mortierellaceae phylogeny through synthesis of multi-gene phylogenetics and phylogenomics.</title>
        <authorList>
            <person name="Vandepol N."/>
            <person name="Liber J."/>
            <person name="Desiro A."/>
            <person name="Na H."/>
            <person name="Kennedy M."/>
            <person name="Barry K."/>
            <person name="Grigoriev I.V."/>
            <person name="Miller A.N."/>
            <person name="O'Donnell K."/>
            <person name="Stajich J.E."/>
            <person name="Bonito G."/>
        </authorList>
    </citation>
    <scope>NUCLEOTIDE SEQUENCE [LARGE SCALE GENOMIC DNA]</scope>
    <source>
        <strain evidence="3 4">AD045</strain>
    </source>
</reference>
<dbReference type="Pfam" id="PF00415">
    <property type="entry name" value="RCC1"/>
    <property type="match status" value="1"/>
</dbReference>
<dbReference type="PANTHER" id="PTHR47563:SF1">
    <property type="entry name" value="PROTEIN FMP25, MITOCHONDRIAL"/>
    <property type="match status" value="1"/>
</dbReference>
<sequence>MLRIGHQAGRRLTRITASRTPIHHHHSRALSSASSTNISNVRQNVAWAVGAGVVFTGATLALQSPSFGLNRDMVVYNDSSDNSTEKQRHSIGSSLATLLGFKKQPKIEQADIVLDTDLTVTSWKQQEQDALVKTPGVMLWGSNKNGLVDPTGKSAGVIQIPQRLATFQGKVFRDLKLGDDYAAAVDEDGTVYQWGSGYNQESHEPEATLINRDIAQVTLCDTKLYGLSKDGSRIYVLPKVRPTSGPTKAAIDYQKPKGSVLRYVGLGGSADDKHDPMTQLPVQDLLQKDERIVSMSSGKIHMAMVTSHGRVFGSEDGLSISLIGNADFRQSRILEVACGEVHTLARDDQGRGWAWGVNGFGQLAQGAYSHANLKLSSPTLIKDIAGTEGGVECVKVAAGGQSSYFVLKAENLFKVKSAGMGQWGQLGDGSYTHIQGSLVTIAPLSNLAEFKEQEKKMVPIGIHDLAIGSTHGFAVLDNAITKDTSTTESTTTVTHGRDVLSWGQNTYYQLLTGKRTNKTEPVNALPLDSDLLQAADKAVAAIALGKQQQPVSTEALDATNRLQLMPAQPRPDQVSSSDTKKGKKQEDKEFVELKIVAGNGVSGVYCGSSTTAKSV</sequence>
<evidence type="ECO:0000256" key="1">
    <source>
        <dbReference type="PROSITE-ProRule" id="PRU00235"/>
    </source>
</evidence>
<gene>
    <name evidence="3" type="ORF">BGZ96_009663</name>
</gene>
<accession>A0ABQ7JWV3</accession>
<dbReference type="InterPro" id="IPR009091">
    <property type="entry name" value="RCC1/BLIP-II"/>
</dbReference>
<dbReference type="InterPro" id="IPR000408">
    <property type="entry name" value="Reg_chr_condens"/>
</dbReference>
<dbReference type="Gene3D" id="2.130.10.30">
    <property type="entry name" value="Regulator of chromosome condensation 1/beta-lactamase-inhibitor protein II"/>
    <property type="match status" value="2"/>
</dbReference>
<evidence type="ECO:0000313" key="3">
    <source>
        <dbReference type="EMBL" id="KAG0286156.1"/>
    </source>
</evidence>
<dbReference type="Proteomes" id="UP001194696">
    <property type="component" value="Unassembled WGS sequence"/>
</dbReference>
<proteinExistence type="predicted"/>
<protein>
    <recommendedName>
        <fullName evidence="5">RCC1/BLIP-II protein</fullName>
    </recommendedName>
</protein>
<feature type="region of interest" description="Disordered" evidence="2">
    <location>
        <begin position="1"/>
        <end position="35"/>
    </location>
</feature>
<feature type="compositionally biased region" description="Basic and acidic residues" evidence="2">
    <location>
        <begin position="578"/>
        <end position="588"/>
    </location>
</feature>
<feature type="repeat" description="RCC1" evidence="1">
    <location>
        <begin position="350"/>
        <end position="409"/>
    </location>
</feature>
<name>A0ABQ7JWV3_9FUNG</name>
<dbReference type="PANTHER" id="PTHR47563">
    <property type="entry name" value="PROTEIN FMP25, MITOCHONDRIAL"/>
    <property type="match status" value="1"/>
</dbReference>
<organism evidence="3 4">
    <name type="scientific">Linnemannia gamsii</name>
    <dbReference type="NCBI Taxonomy" id="64522"/>
    <lineage>
        <taxon>Eukaryota</taxon>
        <taxon>Fungi</taxon>
        <taxon>Fungi incertae sedis</taxon>
        <taxon>Mucoromycota</taxon>
        <taxon>Mortierellomycotina</taxon>
        <taxon>Mortierellomycetes</taxon>
        <taxon>Mortierellales</taxon>
        <taxon>Mortierellaceae</taxon>
        <taxon>Linnemannia</taxon>
    </lineage>
</organism>